<keyword evidence="2" id="KW-1185">Reference proteome</keyword>
<dbReference type="EMBL" id="CP058554">
    <property type="protein sequence ID" value="QMV73619.1"/>
    <property type="molecule type" value="Genomic_DNA"/>
</dbReference>
<name>A0A7G5EHZ4_9BURK</name>
<accession>A0A7G5EHZ4</accession>
<protein>
    <submittedName>
        <fullName evidence="1">Uncharacterized protein</fullName>
    </submittedName>
</protein>
<dbReference type="AlphaFoldDB" id="A0A7G5EHZ4"/>
<dbReference type="Proteomes" id="UP000515240">
    <property type="component" value="Chromosome"/>
</dbReference>
<gene>
    <name evidence="1" type="ORF">HS961_12705</name>
</gene>
<reference evidence="1 2" key="1">
    <citation type="journal article" date="2020" name="G3 (Bethesda)">
        <title>CeMbio - The Caenorhabditis elegans Microbiome Resource.</title>
        <authorList>
            <person name="Dirksen P."/>
            <person name="Assie A."/>
            <person name="Zimmermann J."/>
            <person name="Zhang F."/>
            <person name="Tietje A.M."/>
            <person name="Marsh S.A."/>
            <person name="Felix M.A."/>
            <person name="Shapira M."/>
            <person name="Kaleta C."/>
            <person name="Schulenburg H."/>
            <person name="Samuel B."/>
        </authorList>
    </citation>
    <scope>NUCLEOTIDE SEQUENCE [LARGE SCALE GENOMIC DNA]</scope>
    <source>
        <strain evidence="1 2">BIGb0172</strain>
    </source>
</reference>
<organism evidence="1 2">
    <name type="scientific">Comamonas piscis</name>
    <dbReference type="NCBI Taxonomy" id="1562974"/>
    <lineage>
        <taxon>Bacteria</taxon>
        <taxon>Pseudomonadati</taxon>
        <taxon>Pseudomonadota</taxon>
        <taxon>Betaproteobacteria</taxon>
        <taxon>Burkholderiales</taxon>
        <taxon>Comamonadaceae</taxon>
        <taxon>Comamonas</taxon>
    </lineage>
</organism>
<proteinExistence type="predicted"/>
<dbReference type="RefSeq" id="WP_182322482.1">
    <property type="nucleotide sequence ID" value="NZ_CP058554.1"/>
</dbReference>
<evidence type="ECO:0000313" key="1">
    <source>
        <dbReference type="EMBL" id="QMV73619.1"/>
    </source>
</evidence>
<evidence type="ECO:0000313" key="2">
    <source>
        <dbReference type="Proteomes" id="UP000515240"/>
    </source>
</evidence>
<sequence>MRQTTEIQPMRSYRAFVYPRTASAWDLEGEEGSKLVDSIHLKAASSEDAAEKARHVTGKAVLRVERKD</sequence>
<dbReference type="KEGG" id="cpis:HS961_12705"/>